<evidence type="ECO:0000256" key="8">
    <source>
        <dbReference type="ARBA" id="ARBA00023033"/>
    </source>
</evidence>
<accession>A0A2I4HVT0</accession>
<dbReference type="KEGG" id="jre:109021965"/>
<organism evidence="12 13">
    <name type="scientific">Juglans regia</name>
    <name type="common">English walnut</name>
    <dbReference type="NCBI Taxonomy" id="51240"/>
    <lineage>
        <taxon>Eukaryota</taxon>
        <taxon>Viridiplantae</taxon>
        <taxon>Streptophyta</taxon>
        <taxon>Embryophyta</taxon>
        <taxon>Tracheophyta</taxon>
        <taxon>Spermatophyta</taxon>
        <taxon>Magnoliopsida</taxon>
        <taxon>eudicotyledons</taxon>
        <taxon>Gunneridae</taxon>
        <taxon>Pentapetalae</taxon>
        <taxon>rosids</taxon>
        <taxon>fabids</taxon>
        <taxon>Fagales</taxon>
        <taxon>Juglandaceae</taxon>
        <taxon>Juglans</taxon>
    </lineage>
</organism>
<comment type="cofactor">
    <cofactor evidence="1 10">
        <name>heme</name>
        <dbReference type="ChEBI" id="CHEBI:30413"/>
    </cofactor>
</comment>
<evidence type="ECO:0000256" key="3">
    <source>
        <dbReference type="ARBA" id="ARBA00010617"/>
    </source>
</evidence>
<dbReference type="PRINTS" id="PR00385">
    <property type="entry name" value="P450"/>
</dbReference>
<evidence type="ECO:0000256" key="4">
    <source>
        <dbReference type="ARBA" id="ARBA00022617"/>
    </source>
</evidence>
<dbReference type="PRINTS" id="PR00463">
    <property type="entry name" value="EP450I"/>
</dbReference>
<protein>
    <submittedName>
        <fullName evidence="13">Licodione synthase-like</fullName>
    </submittedName>
</protein>
<dbReference type="GO" id="GO:0005506">
    <property type="term" value="F:iron ion binding"/>
    <property type="evidence" value="ECO:0007669"/>
    <property type="project" value="InterPro"/>
</dbReference>
<dbReference type="PANTHER" id="PTHR47943">
    <property type="entry name" value="CYTOCHROME P450 93A3-LIKE"/>
    <property type="match status" value="1"/>
</dbReference>
<dbReference type="Pfam" id="PF00067">
    <property type="entry name" value="p450"/>
    <property type="match status" value="1"/>
</dbReference>
<feature type="binding site" description="axial binding residue" evidence="10">
    <location>
        <position position="454"/>
    </location>
    <ligand>
        <name>heme</name>
        <dbReference type="ChEBI" id="CHEBI:30413"/>
    </ligand>
    <ligandPart>
        <name>Fe</name>
        <dbReference type="ChEBI" id="CHEBI:18248"/>
    </ligandPart>
</feature>
<dbReference type="PANTHER" id="PTHR47943:SF8">
    <property type="entry name" value="CYTOCHROME P450"/>
    <property type="match status" value="1"/>
</dbReference>
<dbReference type="Gramene" id="Jr05_09000_p1">
    <property type="protein sequence ID" value="cds.Jr05_09000_p1"/>
    <property type="gene ID" value="Jr05_09000"/>
</dbReference>
<dbReference type="Proteomes" id="UP000235220">
    <property type="component" value="Chromosome 5"/>
</dbReference>
<keyword evidence="5 10" id="KW-0479">Metal-binding</keyword>
<comment type="subcellular location">
    <subcellularLocation>
        <location evidence="2">Membrane</location>
    </subcellularLocation>
</comment>
<dbReference type="PROSITE" id="PS00086">
    <property type="entry name" value="CYTOCHROME_P450"/>
    <property type="match status" value="1"/>
</dbReference>
<evidence type="ECO:0000313" key="13">
    <source>
        <dbReference type="RefSeq" id="XP_018860266.1"/>
    </source>
</evidence>
<keyword evidence="9" id="KW-0472">Membrane</keyword>
<comment type="similarity">
    <text evidence="3 11">Belongs to the cytochrome P450 family.</text>
</comment>
<dbReference type="InterPro" id="IPR002401">
    <property type="entry name" value="Cyt_P450_E_grp-I"/>
</dbReference>
<evidence type="ECO:0000256" key="7">
    <source>
        <dbReference type="ARBA" id="ARBA00023004"/>
    </source>
</evidence>
<dbReference type="Gene3D" id="1.10.630.10">
    <property type="entry name" value="Cytochrome P450"/>
    <property type="match status" value="1"/>
</dbReference>
<reference evidence="13" key="1">
    <citation type="submission" date="2025-08" db="UniProtKB">
        <authorList>
            <consortium name="RefSeq"/>
        </authorList>
    </citation>
    <scope>IDENTIFICATION</scope>
    <source>
        <tissue evidence="13">Leaves</tissue>
    </source>
</reference>
<proteinExistence type="inferred from homology"/>
<dbReference type="GeneID" id="109021965"/>
<dbReference type="InterPro" id="IPR001128">
    <property type="entry name" value="Cyt_P450"/>
</dbReference>
<dbReference type="STRING" id="51240.A0A2I4HVT0"/>
<evidence type="ECO:0000256" key="5">
    <source>
        <dbReference type="ARBA" id="ARBA00022723"/>
    </source>
</evidence>
<keyword evidence="4 10" id="KW-0349">Heme</keyword>
<dbReference type="GO" id="GO:0020037">
    <property type="term" value="F:heme binding"/>
    <property type="evidence" value="ECO:0007669"/>
    <property type="project" value="InterPro"/>
</dbReference>
<keyword evidence="7 10" id="KW-0408">Iron</keyword>
<gene>
    <name evidence="13" type="primary">LOC109021965</name>
</gene>
<dbReference type="RefSeq" id="XP_018860266.1">
    <property type="nucleotide sequence ID" value="XM_019004721.2"/>
</dbReference>
<dbReference type="GO" id="GO:0016705">
    <property type="term" value="F:oxidoreductase activity, acting on paired donors, with incorporation or reduction of molecular oxygen"/>
    <property type="evidence" value="ECO:0007669"/>
    <property type="project" value="InterPro"/>
</dbReference>
<evidence type="ECO:0000313" key="12">
    <source>
        <dbReference type="Proteomes" id="UP000235220"/>
    </source>
</evidence>
<dbReference type="InterPro" id="IPR017972">
    <property type="entry name" value="Cyt_P450_CS"/>
</dbReference>
<keyword evidence="8 11" id="KW-0503">Monooxygenase</keyword>
<dbReference type="SUPFAM" id="SSF48264">
    <property type="entry name" value="Cytochrome P450"/>
    <property type="match status" value="1"/>
</dbReference>
<name>A0A2I4HVT0_JUGRE</name>
<evidence type="ECO:0000256" key="10">
    <source>
        <dbReference type="PIRSR" id="PIRSR602401-1"/>
    </source>
</evidence>
<evidence type="ECO:0000256" key="1">
    <source>
        <dbReference type="ARBA" id="ARBA00001971"/>
    </source>
</evidence>
<dbReference type="CDD" id="cd20655">
    <property type="entry name" value="CYP93"/>
    <property type="match status" value="1"/>
</dbReference>
<evidence type="ECO:0000256" key="9">
    <source>
        <dbReference type="ARBA" id="ARBA00023136"/>
    </source>
</evidence>
<evidence type="ECO:0000256" key="11">
    <source>
        <dbReference type="RuleBase" id="RU000461"/>
    </source>
</evidence>
<keyword evidence="6 11" id="KW-0560">Oxidoreductase</keyword>
<dbReference type="AlphaFoldDB" id="A0A2I4HVT0"/>
<dbReference type="GO" id="GO:0004497">
    <property type="term" value="F:monooxygenase activity"/>
    <property type="evidence" value="ECO:0007669"/>
    <property type="project" value="UniProtKB-KW"/>
</dbReference>
<evidence type="ECO:0000256" key="6">
    <source>
        <dbReference type="ARBA" id="ARBA00023002"/>
    </source>
</evidence>
<dbReference type="GO" id="GO:0016020">
    <property type="term" value="C:membrane"/>
    <property type="evidence" value="ECO:0007669"/>
    <property type="project" value="UniProtKB-SubCell"/>
</dbReference>
<sequence>MILDQLLILPLFLLFLILTILFKIYPFQSKLPPSPIALPIIGHFHLLSPLIHHSFHKLSLRYGPLFSLRLGSVPCIVVSTPEYAKLLLKYNDLSFSSRKHTIAISRFTYNSSLVFAPYGSYWKFIRRLSTNELLGSHTMKNFRSLREREYRRLLQVFASKSVAGVAVNFTEELLKLSNNVISEMMFGRAEEAMSVVRDVTWILGKVNVSDYIWFCKHLDLQGFGKRIEDIHGRFDALVEKVIAEREELRKKKENGERKYIGDGDQPRVKDFIDILLDFSEDESSEIKLTRVHIKALITDFFSAGTDTIAIATEWALAELINHPEVMKRAREEIEDVVKSKRLVNETDATNLPYIQAILKETFRLHPPLPLVTRACVQDCKIGNYVIPAKTLLFVNVWAIGRDPTCWENPLEFQLERFLKSNHCDHNHGQKNMGPIDVRGQHFQLLPFGSGTRLCPGLNLVMQELPTLLAAMIQCFDFKVVGKHGKLINDDEQDNIAMDERPELTAPRACDLVCVPIARFKQLNILDT</sequence>
<evidence type="ECO:0000256" key="2">
    <source>
        <dbReference type="ARBA" id="ARBA00004370"/>
    </source>
</evidence>
<keyword evidence="12" id="KW-1185">Reference proteome</keyword>
<dbReference type="InterPro" id="IPR036396">
    <property type="entry name" value="Cyt_P450_sf"/>
</dbReference>
<dbReference type="OrthoDB" id="1103324at2759"/>